<keyword evidence="4" id="KW-1185">Reference proteome</keyword>
<evidence type="ECO:0000256" key="1">
    <source>
        <dbReference type="SAM" id="MobiDB-lite"/>
    </source>
</evidence>
<dbReference type="PANTHER" id="PTHR23272:SF187">
    <property type="entry name" value="AC9 TRANSPOSASE-RELATED"/>
    <property type="match status" value="1"/>
</dbReference>
<dbReference type="PANTHER" id="PTHR23272">
    <property type="entry name" value="BED FINGER-RELATED"/>
    <property type="match status" value="1"/>
</dbReference>
<sequence>MAKSMVEKIDKYWSHINRILAIAAILDPRNKMNCVAHYFEKLYGDDANSEMTRIRKTLDNLVHEFQNKNEVVNEPSPLKRGFNEYGDEDDFARSKRQKVRSTPLRSEIDQYLESDTMPEDNEFN</sequence>
<evidence type="ECO:0000259" key="2">
    <source>
        <dbReference type="Pfam" id="PF14372"/>
    </source>
</evidence>
<protein>
    <recommendedName>
        <fullName evidence="2">hAT-like transposase RNase-H fold domain-containing protein</fullName>
    </recommendedName>
</protein>
<gene>
    <name evidence="3" type="ORF">RCOM_2119200</name>
</gene>
<reference evidence="4" key="1">
    <citation type="journal article" date="2010" name="Nat. Biotechnol.">
        <title>Draft genome sequence of the oilseed species Ricinus communis.</title>
        <authorList>
            <person name="Chan A.P."/>
            <person name="Crabtree J."/>
            <person name="Zhao Q."/>
            <person name="Lorenzi H."/>
            <person name="Orvis J."/>
            <person name="Puiu D."/>
            <person name="Melake-Berhan A."/>
            <person name="Jones K.M."/>
            <person name="Redman J."/>
            <person name="Chen G."/>
            <person name="Cahoon E.B."/>
            <person name="Gedil M."/>
            <person name="Stanke M."/>
            <person name="Haas B.J."/>
            <person name="Wortman J.R."/>
            <person name="Fraser-Liggett C.M."/>
            <person name="Ravel J."/>
            <person name="Rabinowicz P.D."/>
        </authorList>
    </citation>
    <scope>NUCLEOTIDE SEQUENCE [LARGE SCALE GENOMIC DNA]</scope>
    <source>
        <strain evidence="4">cv. Hale</strain>
    </source>
</reference>
<evidence type="ECO:0000313" key="3">
    <source>
        <dbReference type="EMBL" id="EEF25636.1"/>
    </source>
</evidence>
<feature type="non-terminal residue" evidence="3">
    <location>
        <position position="124"/>
    </location>
</feature>
<name>B9TES8_RICCO</name>
<feature type="compositionally biased region" description="Acidic residues" evidence="1">
    <location>
        <begin position="110"/>
        <end position="124"/>
    </location>
</feature>
<dbReference type="Proteomes" id="UP000008311">
    <property type="component" value="Unassembled WGS sequence"/>
</dbReference>
<evidence type="ECO:0000313" key="4">
    <source>
        <dbReference type="Proteomes" id="UP000008311"/>
    </source>
</evidence>
<dbReference type="AlphaFoldDB" id="B9TES8"/>
<dbReference type="SUPFAM" id="SSF53098">
    <property type="entry name" value="Ribonuclease H-like"/>
    <property type="match status" value="1"/>
</dbReference>
<accession>B9TES8</accession>
<dbReference type="InParanoid" id="B9TES8"/>
<dbReference type="Pfam" id="PF14372">
    <property type="entry name" value="hAT-like_RNase-H"/>
    <property type="match status" value="1"/>
</dbReference>
<dbReference type="InterPro" id="IPR025525">
    <property type="entry name" value="hAT-like_transposase_RNase-H"/>
</dbReference>
<proteinExistence type="predicted"/>
<feature type="domain" description="hAT-like transposase RNase-H fold" evidence="2">
    <location>
        <begin position="1"/>
        <end position="65"/>
    </location>
</feature>
<dbReference type="GO" id="GO:0003677">
    <property type="term" value="F:DNA binding"/>
    <property type="evidence" value="ECO:0007669"/>
    <property type="project" value="InterPro"/>
</dbReference>
<dbReference type="eggNOG" id="KOG1121">
    <property type="taxonomic scope" value="Eukaryota"/>
</dbReference>
<feature type="region of interest" description="Disordered" evidence="1">
    <location>
        <begin position="73"/>
        <end position="124"/>
    </location>
</feature>
<organism evidence="3 4">
    <name type="scientific">Ricinus communis</name>
    <name type="common">Castor bean</name>
    <dbReference type="NCBI Taxonomy" id="3988"/>
    <lineage>
        <taxon>Eukaryota</taxon>
        <taxon>Viridiplantae</taxon>
        <taxon>Streptophyta</taxon>
        <taxon>Embryophyta</taxon>
        <taxon>Tracheophyta</taxon>
        <taxon>Spermatophyta</taxon>
        <taxon>Magnoliopsida</taxon>
        <taxon>eudicotyledons</taxon>
        <taxon>Gunneridae</taxon>
        <taxon>Pentapetalae</taxon>
        <taxon>rosids</taxon>
        <taxon>fabids</taxon>
        <taxon>Malpighiales</taxon>
        <taxon>Euphorbiaceae</taxon>
        <taxon>Acalyphoideae</taxon>
        <taxon>Acalypheae</taxon>
        <taxon>Ricinus</taxon>
    </lineage>
</organism>
<dbReference type="InterPro" id="IPR012337">
    <property type="entry name" value="RNaseH-like_sf"/>
</dbReference>
<dbReference type="EMBL" id="EQ979245">
    <property type="protein sequence ID" value="EEF25636.1"/>
    <property type="molecule type" value="Genomic_DNA"/>
</dbReference>